<evidence type="ECO:0000313" key="2">
    <source>
        <dbReference type="EMBL" id="QGY01961.1"/>
    </source>
</evidence>
<proteinExistence type="predicted"/>
<dbReference type="AlphaFoldDB" id="A0A6B9FGZ6"/>
<dbReference type="RefSeq" id="WP_010684726.1">
    <property type="nucleotide sequence ID" value="NZ_CP043538.1"/>
</dbReference>
<dbReference type="Proteomes" id="UP000012488">
    <property type="component" value="Chromosome"/>
</dbReference>
<dbReference type="KEGG" id="mmes:MMSR116_08775"/>
<dbReference type="EMBL" id="CP043538">
    <property type="protein sequence ID" value="QGY01961.1"/>
    <property type="molecule type" value="Genomic_DNA"/>
</dbReference>
<sequence>MTGGTRHDHRPAADICRENGWGVGTRLIGDAGLGPTVICITALGTRVMLARMISHDGAPVAYCDAQAWSLGAREWCRISE</sequence>
<dbReference type="Pfam" id="PF23889">
    <property type="entry name" value="DUF7241"/>
    <property type="match status" value="1"/>
</dbReference>
<protein>
    <recommendedName>
        <fullName evidence="1">DUF7241 domain-containing protein</fullName>
    </recommendedName>
</protein>
<evidence type="ECO:0000259" key="1">
    <source>
        <dbReference type="Pfam" id="PF23889"/>
    </source>
</evidence>
<feature type="domain" description="DUF7241" evidence="1">
    <location>
        <begin position="12"/>
        <end position="78"/>
    </location>
</feature>
<evidence type="ECO:0000313" key="3">
    <source>
        <dbReference type="Proteomes" id="UP000012488"/>
    </source>
</evidence>
<reference evidence="2 3" key="2">
    <citation type="journal article" date="2013" name="Genome Announc.">
        <title>Draft Genome Sequence of Methylobacterium mesophilicum Strain SR1.6/6, Isolated from Citrus sinensis.</title>
        <authorList>
            <person name="Marinho Almeida D."/>
            <person name="Dini-Andreote F."/>
            <person name="Camargo Neves A.A."/>
            <person name="Juca Ramos R.T."/>
            <person name="Andreote F.D."/>
            <person name="Carneiro A.R."/>
            <person name="Oliveira de Souza Lima A."/>
            <person name="Caracciolo Gomes de Sa P.H."/>
            <person name="Ribeiro Barbosa M.S."/>
            <person name="Araujo W.L."/>
            <person name="Silva A."/>
        </authorList>
    </citation>
    <scope>NUCLEOTIDE SEQUENCE [LARGE SCALE GENOMIC DNA]</scope>
    <source>
        <strain evidence="2 3">SR1.6/6</strain>
    </source>
</reference>
<dbReference type="OrthoDB" id="7996989at2"/>
<reference evidence="2 3" key="1">
    <citation type="journal article" date="2012" name="Genet. Mol. Biol.">
        <title>Analysis of 16S rRNA and mxaF genes revealing insights into Methylobacterium niche-specific plant association.</title>
        <authorList>
            <person name="Dourado M.N."/>
            <person name="Andreote F.D."/>
            <person name="Dini-Andreote F."/>
            <person name="Conti R."/>
            <person name="Araujo J.M."/>
            <person name="Araujo W.L."/>
        </authorList>
    </citation>
    <scope>NUCLEOTIDE SEQUENCE [LARGE SCALE GENOMIC DNA]</scope>
    <source>
        <strain evidence="2 3">SR1.6/6</strain>
    </source>
</reference>
<accession>A0A6B9FGZ6</accession>
<gene>
    <name evidence="2" type="ORF">MMSR116_08775</name>
</gene>
<name>A0A6B9FGZ6_9HYPH</name>
<dbReference type="InterPro" id="IPR055665">
    <property type="entry name" value="DUF7241"/>
</dbReference>
<organism evidence="2 3">
    <name type="scientific">Methylobacterium mesophilicum SR1.6/6</name>
    <dbReference type="NCBI Taxonomy" id="908290"/>
    <lineage>
        <taxon>Bacteria</taxon>
        <taxon>Pseudomonadati</taxon>
        <taxon>Pseudomonadota</taxon>
        <taxon>Alphaproteobacteria</taxon>
        <taxon>Hyphomicrobiales</taxon>
        <taxon>Methylobacteriaceae</taxon>
        <taxon>Methylobacterium</taxon>
    </lineage>
</organism>